<evidence type="ECO:0000313" key="2">
    <source>
        <dbReference type="Proteomes" id="UP000276133"/>
    </source>
</evidence>
<dbReference type="AlphaFoldDB" id="A0A3M7S3I3"/>
<sequence length="104" mass="12491">MNRVQMKRHNDFFNNLTNLRADTEIFVKFRCIKNLFKILMYNLNSLISVIFEVKYADCISRFTESSKESKNDRYKTKISTFDVLRHSKAKRPLVKIEINEKLDH</sequence>
<reference evidence="1 2" key="1">
    <citation type="journal article" date="2018" name="Sci. Rep.">
        <title>Genomic signatures of local adaptation to the degree of environmental predictability in rotifers.</title>
        <authorList>
            <person name="Franch-Gras L."/>
            <person name="Hahn C."/>
            <person name="Garcia-Roger E.M."/>
            <person name="Carmona M.J."/>
            <person name="Serra M."/>
            <person name="Gomez A."/>
        </authorList>
    </citation>
    <scope>NUCLEOTIDE SEQUENCE [LARGE SCALE GENOMIC DNA]</scope>
    <source>
        <strain evidence="1">HYR1</strain>
    </source>
</reference>
<dbReference type="EMBL" id="REGN01002116">
    <property type="protein sequence ID" value="RNA30200.1"/>
    <property type="molecule type" value="Genomic_DNA"/>
</dbReference>
<keyword evidence="2" id="KW-1185">Reference proteome</keyword>
<proteinExistence type="predicted"/>
<accession>A0A3M7S3I3</accession>
<comment type="caution">
    <text evidence="1">The sequence shown here is derived from an EMBL/GenBank/DDBJ whole genome shotgun (WGS) entry which is preliminary data.</text>
</comment>
<name>A0A3M7S3I3_BRAPC</name>
<gene>
    <name evidence="1" type="ORF">BpHYR1_022448</name>
</gene>
<evidence type="ECO:0000313" key="1">
    <source>
        <dbReference type="EMBL" id="RNA30200.1"/>
    </source>
</evidence>
<protein>
    <submittedName>
        <fullName evidence="1">Uncharacterized protein</fullName>
    </submittedName>
</protein>
<dbReference type="Proteomes" id="UP000276133">
    <property type="component" value="Unassembled WGS sequence"/>
</dbReference>
<organism evidence="1 2">
    <name type="scientific">Brachionus plicatilis</name>
    <name type="common">Marine rotifer</name>
    <name type="synonym">Brachionus muelleri</name>
    <dbReference type="NCBI Taxonomy" id="10195"/>
    <lineage>
        <taxon>Eukaryota</taxon>
        <taxon>Metazoa</taxon>
        <taxon>Spiralia</taxon>
        <taxon>Gnathifera</taxon>
        <taxon>Rotifera</taxon>
        <taxon>Eurotatoria</taxon>
        <taxon>Monogononta</taxon>
        <taxon>Pseudotrocha</taxon>
        <taxon>Ploima</taxon>
        <taxon>Brachionidae</taxon>
        <taxon>Brachionus</taxon>
    </lineage>
</organism>